<dbReference type="CDD" id="cd06574">
    <property type="entry name" value="TM_PBP1_branched-chain-AA_like"/>
    <property type="match status" value="1"/>
</dbReference>
<keyword evidence="6 7" id="KW-0472">Membrane</keyword>
<proteinExistence type="inferred from homology"/>
<keyword evidence="5 7" id="KW-1133">Transmembrane helix</keyword>
<accession>A0ABP9MHQ0</accession>
<dbReference type="PANTHER" id="PTHR32196:SF69">
    <property type="entry name" value="BRANCHED-CHAIN AMINO ACID TRANSPORT SYSTEM, PERMEASE PROTEIN"/>
    <property type="match status" value="1"/>
</dbReference>
<feature type="transmembrane region" description="Helical" evidence="7">
    <location>
        <begin position="183"/>
        <end position="203"/>
    </location>
</feature>
<evidence type="ECO:0000256" key="7">
    <source>
        <dbReference type="SAM" id="Phobius"/>
    </source>
</evidence>
<evidence type="ECO:0000313" key="9">
    <source>
        <dbReference type="Proteomes" id="UP001500631"/>
    </source>
</evidence>
<evidence type="ECO:0000313" key="8">
    <source>
        <dbReference type="EMBL" id="GAA5094807.1"/>
    </source>
</evidence>
<evidence type="ECO:0000256" key="5">
    <source>
        <dbReference type="ARBA" id="ARBA00022989"/>
    </source>
</evidence>
<evidence type="ECO:0000256" key="2">
    <source>
        <dbReference type="ARBA" id="ARBA00007942"/>
    </source>
</evidence>
<dbReference type="RefSeq" id="WP_077926209.1">
    <property type="nucleotide sequence ID" value="NZ_MVDO01000165.1"/>
</dbReference>
<dbReference type="EMBL" id="BAABKE010000001">
    <property type="protein sequence ID" value="GAA5094807.1"/>
    <property type="molecule type" value="Genomic_DNA"/>
</dbReference>
<dbReference type="Proteomes" id="UP001500631">
    <property type="component" value="Unassembled WGS sequence"/>
</dbReference>
<comment type="similarity">
    <text evidence="2">Belongs to the binding-protein-dependent transport system permease family. AraH/RbsC subfamily.</text>
</comment>
<evidence type="ECO:0000256" key="1">
    <source>
        <dbReference type="ARBA" id="ARBA00004429"/>
    </source>
</evidence>
<feature type="transmembrane region" description="Helical" evidence="7">
    <location>
        <begin position="12"/>
        <end position="28"/>
    </location>
</feature>
<feature type="transmembrane region" description="Helical" evidence="7">
    <location>
        <begin position="209"/>
        <end position="228"/>
    </location>
</feature>
<feature type="transmembrane region" description="Helical" evidence="7">
    <location>
        <begin position="138"/>
        <end position="162"/>
    </location>
</feature>
<feature type="transmembrane region" description="Helical" evidence="7">
    <location>
        <begin position="63"/>
        <end position="84"/>
    </location>
</feature>
<feature type="transmembrane region" description="Helical" evidence="7">
    <location>
        <begin position="240"/>
        <end position="260"/>
    </location>
</feature>
<feature type="transmembrane region" description="Helical" evidence="7">
    <location>
        <begin position="91"/>
        <end position="118"/>
    </location>
</feature>
<dbReference type="InterPro" id="IPR001851">
    <property type="entry name" value="ABC_transp_permease"/>
</dbReference>
<dbReference type="Pfam" id="PF02653">
    <property type="entry name" value="BPD_transp_2"/>
    <property type="match status" value="1"/>
</dbReference>
<evidence type="ECO:0000256" key="4">
    <source>
        <dbReference type="ARBA" id="ARBA00022692"/>
    </source>
</evidence>
<gene>
    <name evidence="8" type="ORF">GCM10023338_03530</name>
</gene>
<name>A0ABP9MHQ0_9GAMM</name>
<evidence type="ECO:0000256" key="3">
    <source>
        <dbReference type="ARBA" id="ARBA00022475"/>
    </source>
</evidence>
<evidence type="ECO:0000256" key="6">
    <source>
        <dbReference type="ARBA" id="ARBA00023136"/>
    </source>
</evidence>
<sequence length="303" mass="32545">MISFGELEMSLILGLIYGIVGMGIYLTFRVIDFPDLTCDGSFVLGAAISSILIKYGYNPYFALLIAIMGGMVAGSVTGILNCYFKVTDLLAGILVAFMLYSVNIHVMGGIPNISLMGAKTIFPLSYFELFGYSFSYSLIYLAVISIALVAVFTWILSTNLGLSLRAIGQNKRLCLNGGVNVKWMIILGVALGNGLIALGGALFSQQQGFGDLTSGIGTIIAGFAAVIIGEKILPFRSIWVKILSCIIGSVAYRVITSIALNTDIWEKILPDSLHHLQPQTSDFNLIAGLLIIFVMAMPGRKNA</sequence>
<keyword evidence="9" id="KW-1185">Reference proteome</keyword>
<comment type="caution">
    <text evidence="8">The sequence shown here is derived from an EMBL/GenBank/DDBJ whole genome shotgun (WGS) entry which is preliminary data.</text>
</comment>
<comment type="subcellular location">
    <subcellularLocation>
        <location evidence="1">Cell inner membrane</location>
        <topology evidence="1">Multi-pass membrane protein</topology>
    </subcellularLocation>
</comment>
<organism evidence="8 9">
    <name type="scientific">Wohlfahrtiimonas larvae</name>
    <dbReference type="NCBI Taxonomy" id="1157986"/>
    <lineage>
        <taxon>Bacteria</taxon>
        <taxon>Pseudomonadati</taxon>
        <taxon>Pseudomonadota</taxon>
        <taxon>Gammaproteobacteria</taxon>
        <taxon>Cardiobacteriales</taxon>
        <taxon>Ignatzschineriaceae</taxon>
        <taxon>Wohlfahrtiimonas</taxon>
    </lineage>
</organism>
<keyword evidence="3" id="KW-1003">Cell membrane</keyword>
<protein>
    <submittedName>
        <fullName evidence="8">ABC transporter permease</fullName>
    </submittedName>
</protein>
<keyword evidence="4 7" id="KW-0812">Transmembrane</keyword>
<reference evidence="9" key="1">
    <citation type="journal article" date="2019" name="Int. J. Syst. Evol. Microbiol.">
        <title>The Global Catalogue of Microorganisms (GCM) 10K type strain sequencing project: providing services to taxonomists for standard genome sequencing and annotation.</title>
        <authorList>
            <consortium name="The Broad Institute Genomics Platform"/>
            <consortium name="The Broad Institute Genome Sequencing Center for Infectious Disease"/>
            <person name="Wu L."/>
            <person name="Ma J."/>
        </authorList>
    </citation>
    <scope>NUCLEOTIDE SEQUENCE [LARGE SCALE GENOMIC DNA]</scope>
    <source>
        <strain evidence="9">JCM 18424</strain>
    </source>
</reference>
<feature type="transmembrane region" description="Helical" evidence="7">
    <location>
        <begin position="280"/>
        <end position="297"/>
    </location>
</feature>
<dbReference type="PANTHER" id="PTHR32196">
    <property type="entry name" value="ABC TRANSPORTER PERMEASE PROTEIN YPHD-RELATED-RELATED"/>
    <property type="match status" value="1"/>
</dbReference>